<sequence length="119" mass="13812">MSPQIQNEFIEILENKVRLIIIARVQEAKYYSMIFDSTPNTSRKYQTSQVVRHVMIENQEIRVEESFIDFIETKNKTAEGISDMIVSKLKTNELDIMNYRGQAYDNASTMAGCHTNVQQ</sequence>
<dbReference type="EMBL" id="BMAU01021214">
    <property type="protein sequence ID" value="GFX99701.1"/>
    <property type="molecule type" value="Genomic_DNA"/>
</dbReference>
<dbReference type="PANTHER" id="PTHR45749:SF21">
    <property type="entry name" value="DUF4371 DOMAIN-CONTAINING PROTEIN"/>
    <property type="match status" value="1"/>
</dbReference>
<dbReference type="PANTHER" id="PTHR45749">
    <property type="match status" value="1"/>
</dbReference>
<gene>
    <name evidence="2" type="ORF">TNCV_3053581</name>
</gene>
<proteinExistence type="predicted"/>
<dbReference type="AlphaFoldDB" id="A0A8X6RQ36"/>
<feature type="domain" description="DUF4371" evidence="1">
    <location>
        <begin position="2"/>
        <end position="113"/>
    </location>
</feature>
<reference evidence="2" key="1">
    <citation type="submission" date="2020-08" db="EMBL/GenBank/DDBJ databases">
        <title>Multicomponent nature underlies the extraordinary mechanical properties of spider dragline silk.</title>
        <authorList>
            <person name="Kono N."/>
            <person name="Nakamura H."/>
            <person name="Mori M."/>
            <person name="Yoshida Y."/>
            <person name="Ohtoshi R."/>
            <person name="Malay A.D."/>
            <person name="Moran D.A.P."/>
            <person name="Tomita M."/>
            <person name="Numata K."/>
            <person name="Arakawa K."/>
        </authorList>
    </citation>
    <scope>NUCLEOTIDE SEQUENCE</scope>
</reference>
<comment type="caution">
    <text evidence="2">The sequence shown here is derived from an EMBL/GenBank/DDBJ whole genome shotgun (WGS) entry which is preliminary data.</text>
</comment>
<evidence type="ECO:0000313" key="3">
    <source>
        <dbReference type="Proteomes" id="UP000887159"/>
    </source>
</evidence>
<organism evidence="2 3">
    <name type="scientific">Trichonephila clavipes</name>
    <name type="common">Golden silk orbweaver</name>
    <name type="synonym">Nephila clavipes</name>
    <dbReference type="NCBI Taxonomy" id="2585209"/>
    <lineage>
        <taxon>Eukaryota</taxon>
        <taxon>Metazoa</taxon>
        <taxon>Ecdysozoa</taxon>
        <taxon>Arthropoda</taxon>
        <taxon>Chelicerata</taxon>
        <taxon>Arachnida</taxon>
        <taxon>Araneae</taxon>
        <taxon>Araneomorphae</taxon>
        <taxon>Entelegynae</taxon>
        <taxon>Araneoidea</taxon>
        <taxon>Nephilidae</taxon>
        <taxon>Trichonephila</taxon>
    </lineage>
</organism>
<evidence type="ECO:0000259" key="1">
    <source>
        <dbReference type="Pfam" id="PF14291"/>
    </source>
</evidence>
<name>A0A8X6RQ36_TRICX</name>
<dbReference type="InterPro" id="IPR025398">
    <property type="entry name" value="DUF4371"/>
</dbReference>
<keyword evidence="3" id="KW-1185">Reference proteome</keyword>
<protein>
    <recommendedName>
        <fullName evidence="1">DUF4371 domain-containing protein</fullName>
    </recommendedName>
</protein>
<accession>A0A8X6RQ36</accession>
<dbReference type="Proteomes" id="UP000887159">
    <property type="component" value="Unassembled WGS sequence"/>
</dbReference>
<evidence type="ECO:0000313" key="2">
    <source>
        <dbReference type="EMBL" id="GFX99701.1"/>
    </source>
</evidence>
<dbReference type="Pfam" id="PF14291">
    <property type="entry name" value="DUF4371"/>
    <property type="match status" value="1"/>
</dbReference>